<feature type="compositionally biased region" description="Low complexity" evidence="1">
    <location>
        <begin position="65"/>
        <end position="82"/>
    </location>
</feature>
<protein>
    <submittedName>
        <fullName evidence="2">(northern house mosquito) hypothetical protein</fullName>
    </submittedName>
</protein>
<evidence type="ECO:0000256" key="1">
    <source>
        <dbReference type="SAM" id="MobiDB-lite"/>
    </source>
</evidence>
<dbReference type="AlphaFoldDB" id="A0A8D8IMU0"/>
<feature type="region of interest" description="Disordered" evidence="1">
    <location>
        <begin position="1"/>
        <end position="23"/>
    </location>
</feature>
<dbReference type="EMBL" id="HBUE01150471">
    <property type="protein sequence ID" value="CAG6504854.1"/>
    <property type="molecule type" value="Transcribed_RNA"/>
</dbReference>
<proteinExistence type="predicted"/>
<dbReference type="EMBL" id="HBUE01255437">
    <property type="protein sequence ID" value="CAG6556138.1"/>
    <property type="molecule type" value="Transcribed_RNA"/>
</dbReference>
<reference evidence="2" key="1">
    <citation type="submission" date="2021-05" db="EMBL/GenBank/DDBJ databases">
        <authorList>
            <person name="Alioto T."/>
            <person name="Alioto T."/>
            <person name="Gomez Garrido J."/>
        </authorList>
    </citation>
    <scope>NUCLEOTIDE SEQUENCE</scope>
</reference>
<evidence type="ECO:0000313" key="2">
    <source>
        <dbReference type="EMBL" id="CAG6556138.1"/>
    </source>
</evidence>
<feature type="region of interest" description="Disordered" evidence="1">
    <location>
        <begin position="60"/>
        <end position="118"/>
    </location>
</feature>
<feature type="compositionally biased region" description="Polar residues" evidence="1">
    <location>
        <begin position="83"/>
        <end position="118"/>
    </location>
</feature>
<sequence>MPVGNVPYHHRRKYSPQVPPDYQSRIFFGDYMRENRPSRVAGGSGHVGTSTVAAPAAAGTQLSNSGASSGEEQQYSSSAASSVAQDNAGSVNNFPSGLQQQHNGNGPTSPVSGSQISLGQQQRVTNNNNNIAVIGGLAGSGSLSTATVSGNNCCAGSGGTAGVAGCDSNGNDDGCAELQFHHQSSPGE</sequence>
<organism evidence="2">
    <name type="scientific">Culex pipiens</name>
    <name type="common">House mosquito</name>
    <dbReference type="NCBI Taxonomy" id="7175"/>
    <lineage>
        <taxon>Eukaryota</taxon>
        <taxon>Metazoa</taxon>
        <taxon>Ecdysozoa</taxon>
        <taxon>Arthropoda</taxon>
        <taxon>Hexapoda</taxon>
        <taxon>Insecta</taxon>
        <taxon>Pterygota</taxon>
        <taxon>Neoptera</taxon>
        <taxon>Endopterygota</taxon>
        <taxon>Diptera</taxon>
        <taxon>Nematocera</taxon>
        <taxon>Culicoidea</taxon>
        <taxon>Culicidae</taxon>
        <taxon>Culicinae</taxon>
        <taxon>Culicini</taxon>
        <taxon>Culex</taxon>
        <taxon>Culex</taxon>
    </lineage>
</organism>
<accession>A0A8D8IMU0</accession>
<name>A0A8D8IMU0_CULPI</name>